<dbReference type="Proteomes" id="UP000826725">
    <property type="component" value="Chromosome"/>
</dbReference>
<keyword evidence="7" id="KW-1185">Reference proteome</keyword>
<comment type="function">
    <text evidence="4">Catalyzes the formation of 2'O-methylated cytidine (Cm32) or 2'O-methylated uridine (Um32) at position 32 in tRNA.</text>
</comment>
<dbReference type="PANTHER" id="PTHR42786:SF2">
    <property type="entry name" value="TRNA (CYTIDINE_URIDINE-2'-O-)-METHYLTRANSFERASE TRMJ"/>
    <property type="match status" value="1"/>
</dbReference>
<reference evidence="6" key="1">
    <citation type="submission" date="2020-09" db="EMBL/GenBank/DDBJ databases">
        <title>Desulfogranum mesoprofundum gen. nov., sp. nov., a novel mesophilic, sulfate-reducing chemolithoautotroph isolated from a deep-sea hydrothermal vent chimney in the Suiyo Seamount.</title>
        <authorList>
            <person name="Hashimoto Y."/>
            <person name="Nakagawa S."/>
        </authorList>
    </citation>
    <scope>NUCLEOTIDE SEQUENCE</scope>
    <source>
        <strain evidence="6">KT2</strain>
    </source>
</reference>
<keyword evidence="1 4" id="KW-0489">Methyltransferase</keyword>
<gene>
    <name evidence="4 6" type="primary">trmJ</name>
    <name evidence="6" type="ORF">DGMP_03600</name>
</gene>
<dbReference type="Pfam" id="PF00588">
    <property type="entry name" value="SpoU_methylase"/>
    <property type="match status" value="1"/>
</dbReference>
<evidence type="ECO:0000259" key="5">
    <source>
        <dbReference type="Pfam" id="PF00588"/>
    </source>
</evidence>
<comment type="catalytic activity">
    <reaction evidence="4">
        <text>uridine(32) in tRNA + S-adenosyl-L-methionine = 2'-O-methyluridine(32) in tRNA + S-adenosyl-L-homocysteine + H(+)</text>
        <dbReference type="Rhea" id="RHEA:42936"/>
        <dbReference type="Rhea" id="RHEA-COMP:10107"/>
        <dbReference type="Rhea" id="RHEA-COMP:10290"/>
        <dbReference type="ChEBI" id="CHEBI:15378"/>
        <dbReference type="ChEBI" id="CHEBI:57856"/>
        <dbReference type="ChEBI" id="CHEBI:59789"/>
        <dbReference type="ChEBI" id="CHEBI:65315"/>
        <dbReference type="ChEBI" id="CHEBI:74478"/>
        <dbReference type="EC" id="2.1.1.200"/>
    </reaction>
</comment>
<dbReference type="GO" id="GO:0002128">
    <property type="term" value="P:tRNA nucleoside ribose methylation"/>
    <property type="evidence" value="ECO:0007669"/>
    <property type="project" value="TreeGrafter"/>
</dbReference>
<keyword evidence="4" id="KW-0963">Cytoplasm</keyword>
<evidence type="ECO:0000256" key="1">
    <source>
        <dbReference type="ARBA" id="ARBA00022603"/>
    </source>
</evidence>
<evidence type="ECO:0000313" key="6">
    <source>
        <dbReference type="EMBL" id="BCL59667.1"/>
    </source>
</evidence>
<evidence type="ECO:0000256" key="3">
    <source>
        <dbReference type="ARBA" id="ARBA00022691"/>
    </source>
</evidence>
<dbReference type="PANTHER" id="PTHR42786">
    <property type="entry name" value="TRNA/RRNA METHYLTRANSFERASE"/>
    <property type="match status" value="1"/>
</dbReference>
<organism evidence="6 7">
    <name type="scientific">Desulfomarina profundi</name>
    <dbReference type="NCBI Taxonomy" id="2772557"/>
    <lineage>
        <taxon>Bacteria</taxon>
        <taxon>Pseudomonadati</taxon>
        <taxon>Thermodesulfobacteriota</taxon>
        <taxon>Desulfobulbia</taxon>
        <taxon>Desulfobulbales</taxon>
        <taxon>Desulfobulbaceae</taxon>
        <taxon>Desulfomarina</taxon>
    </lineage>
</organism>
<dbReference type="GO" id="GO:0005829">
    <property type="term" value="C:cytosol"/>
    <property type="evidence" value="ECO:0007669"/>
    <property type="project" value="TreeGrafter"/>
</dbReference>
<evidence type="ECO:0000256" key="4">
    <source>
        <dbReference type="RuleBase" id="RU362024"/>
    </source>
</evidence>
<dbReference type="PIRSF" id="PIRSF004808">
    <property type="entry name" value="LasT"/>
    <property type="match status" value="1"/>
</dbReference>
<evidence type="ECO:0000313" key="7">
    <source>
        <dbReference type="Proteomes" id="UP000826725"/>
    </source>
</evidence>
<dbReference type="GO" id="GO:0160206">
    <property type="term" value="F:tRNA (cytidine(32)/uridine(32)-2'-O)-methyltransferase activity"/>
    <property type="evidence" value="ECO:0007669"/>
    <property type="project" value="UniProtKB-EC"/>
</dbReference>
<dbReference type="EMBL" id="AP024086">
    <property type="protein sequence ID" value="BCL59667.1"/>
    <property type="molecule type" value="Genomic_DNA"/>
</dbReference>
<dbReference type="InterPro" id="IPR004384">
    <property type="entry name" value="RNA_MeTrfase_TrmJ/LasT"/>
</dbReference>
<dbReference type="EC" id="2.1.1.200" evidence="4"/>
<keyword evidence="2" id="KW-0808">Transferase</keyword>
<dbReference type="KEGG" id="dbk:DGMP_03600"/>
<dbReference type="GO" id="GO:0003723">
    <property type="term" value="F:RNA binding"/>
    <property type="evidence" value="ECO:0007669"/>
    <property type="project" value="InterPro"/>
</dbReference>
<comment type="subcellular location">
    <subcellularLocation>
        <location evidence="4">Cytoplasm</location>
    </subcellularLocation>
</comment>
<keyword evidence="3 4" id="KW-0949">S-adenosyl-L-methionine</keyword>
<dbReference type="NCBIfam" id="TIGR00050">
    <property type="entry name" value="rRNA_methyl_1"/>
    <property type="match status" value="1"/>
</dbReference>
<evidence type="ECO:0000256" key="2">
    <source>
        <dbReference type="ARBA" id="ARBA00022679"/>
    </source>
</evidence>
<accession>A0A8D5FDP1</accession>
<name>A0A8D5FDP1_9BACT</name>
<sequence>MNKTDLLSHISIILVRPKYAGNIGAAARIAWNMGINSLQVVGSELPERETIARLATHNAAHIVENITCYSTLKEALSPFSVIIGTTARRGRQRLTEKSPREIAESVLPALAENRIAIVFGPEDCGLTNEELKYCQLLSAIPTADFSSLNLAQAVAIHCYEFYYGIIHMQRDVSPAPRLASSFELESMYSCLQESLTHIHFLGDKNHLYWMNNIRHFFGRIKLTSKDTNIIRKVCRQFSAHLKTERNRDDEHKTIRGKQS</sequence>
<dbReference type="AlphaFoldDB" id="A0A8D5FDP1"/>
<dbReference type="RefSeq" id="WP_228855869.1">
    <property type="nucleotide sequence ID" value="NZ_AP024086.1"/>
</dbReference>
<comment type="catalytic activity">
    <reaction evidence="4">
        <text>cytidine(32) in tRNA + S-adenosyl-L-methionine = 2'-O-methylcytidine(32) in tRNA + S-adenosyl-L-homocysteine + H(+)</text>
        <dbReference type="Rhea" id="RHEA:42932"/>
        <dbReference type="Rhea" id="RHEA-COMP:10288"/>
        <dbReference type="Rhea" id="RHEA-COMP:10289"/>
        <dbReference type="ChEBI" id="CHEBI:15378"/>
        <dbReference type="ChEBI" id="CHEBI:57856"/>
        <dbReference type="ChEBI" id="CHEBI:59789"/>
        <dbReference type="ChEBI" id="CHEBI:74495"/>
        <dbReference type="ChEBI" id="CHEBI:82748"/>
        <dbReference type="EC" id="2.1.1.200"/>
    </reaction>
</comment>
<proteinExistence type="predicted"/>
<dbReference type="InterPro" id="IPR001537">
    <property type="entry name" value="SpoU_MeTrfase"/>
</dbReference>
<keyword evidence="4" id="KW-0819">tRNA processing</keyword>
<dbReference type="CDD" id="cd18093">
    <property type="entry name" value="SpoU-like_TrmJ"/>
    <property type="match status" value="1"/>
</dbReference>
<comment type="subunit">
    <text evidence="4">Homodimer.</text>
</comment>
<feature type="domain" description="tRNA/rRNA methyltransferase SpoU type" evidence="5">
    <location>
        <begin position="10"/>
        <end position="159"/>
    </location>
</feature>
<protein>
    <recommendedName>
        <fullName evidence="4">tRNA (cytidine/uridine-2'-O-)-methyltransferase TrmJ</fullName>
        <ecNumber evidence="4">2.1.1.200</ecNumber>
    </recommendedName>
    <alternativeName>
        <fullName evidence="4">tRNA (cytidine(32)/uridine(32)-2'-O)-methyltransferase</fullName>
    </alternativeName>
    <alternativeName>
        <fullName evidence="4">tRNA Cm32/Um32 methyltransferase</fullName>
    </alternativeName>
</protein>